<reference evidence="2" key="1">
    <citation type="submission" date="2023-03" db="EMBL/GenBank/DDBJ databases">
        <title>Massive genome expansion in bonnet fungi (Mycena s.s.) driven by repeated elements and novel gene families across ecological guilds.</title>
        <authorList>
            <consortium name="Lawrence Berkeley National Laboratory"/>
            <person name="Harder C.B."/>
            <person name="Miyauchi S."/>
            <person name="Viragh M."/>
            <person name="Kuo A."/>
            <person name="Thoen E."/>
            <person name="Andreopoulos B."/>
            <person name="Lu D."/>
            <person name="Skrede I."/>
            <person name="Drula E."/>
            <person name="Henrissat B."/>
            <person name="Morin E."/>
            <person name="Kohler A."/>
            <person name="Barry K."/>
            <person name="LaButti K."/>
            <person name="Morin E."/>
            <person name="Salamov A."/>
            <person name="Lipzen A."/>
            <person name="Mereny Z."/>
            <person name="Hegedus B."/>
            <person name="Baldrian P."/>
            <person name="Stursova M."/>
            <person name="Weitz H."/>
            <person name="Taylor A."/>
            <person name="Grigoriev I.V."/>
            <person name="Nagy L.G."/>
            <person name="Martin F."/>
            <person name="Kauserud H."/>
        </authorList>
    </citation>
    <scope>NUCLEOTIDE SEQUENCE</scope>
    <source>
        <strain evidence="2">CBHHK067</strain>
    </source>
</reference>
<feature type="compositionally biased region" description="Basic and acidic residues" evidence="1">
    <location>
        <begin position="71"/>
        <end position="85"/>
    </location>
</feature>
<proteinExistence type="predicted"/>
<evidence type="ECO:0000313" key="2">
    <source>
        <dbReference type="EMBL" id="KAJ7648873.1"/>
    </source>
</evidence>
<comment type="caution">
    <text evidence="2">The sequence shown here is derived from an EMBL/GenBank/DDBJ whole genome shotgun (WGS) entry which is preliminary data.</text>
</comment>
<sequence length="119" mass="13203">MSSMLALLRLRAPRLALHPSPSLSRRALSTAAPTTRRGTRGPVFAVLPIPRSMSRKEGALLTTRLRRPPRGAREEELHAAADLRRGARAQELPQPRPRAPRGDQVVHWLCSRARPALDN</sequence>
<protein>
    <submittedName>
        <fullName evidence="2">Uncharacterized protein</fullName>
    </submittedName>
</protein>
<dbReference type="EMBL" id="JARKIE010000373">
    <property type="protein sequence ID" value="KAJ7648873.1"/>
    <property type="molecule type" value="Genomic_DNA"/>
</dbReference>
<evidence type="ECO:0000313" key="3">
    <source>
        <dbReference type="Proteomes" id="UP001221757"/>
    </source>
</evidence>
<keyword evidence="3" id="KW-1185">Reference proteome</keyword>
<feature type="compositionally biased region" description="Low complexity" evidence="1">
    <location>
        <begin position="30"/>
        <end position="42"/>
    </location>
</feature>
<feature type="region of interest" description="Disordered" evidence="1">
    <location>
        <begin position="55"/>
        <end position="105"/>
    </location>
</feature>
<feature type="region of interest" description="Disordered" evidence="1">
    <location>
        <begin position="19"/>
        <end position="42"/>
    </location>
</feature>
<accession>A0AAD7CHA2</accession>
<gene>
    <name evidence="2" type="ORF">B0H17DRAFT_1102839</name>
</gene>
<name>A0AAD7CHA2_MYCRO</name>
<dbReference type="AlphaFoldDB" id="A0AAD7CHA2"/>
<organism evidence="2 3">
    <name type="scientific">Mycena rosella</name>
    <name type="common">Pink bonnet</name>
    <name type="synonym">Agaricus rosellus</name>
    <dbReference type="NCBI Taxonomy" id="1033263"/>
    <lineage>
        <taxon>Eukaryota</taxon>
        <taxon>Fungi</taxon>
        <taxon>Dikarya</taxon>
        <taxon>Basidiomycota</taxon>
        <taxon>Agaricomycotina</taxon>
        <taxon>Agaricomycetes</taxon>
        <taxon>Agaricomycetidae</taxon>
        <taxon>Agaricales</taxon>
        <taxon>Marasmiineae</taxon>
        <taxon>Mycenaceae</taxon>
        <taxon>Mycena</taxon>
    </lineage>
</organism>
<dbReference type="Proteomes" id="UP001221757">
    <property type="component" value="Unassembled WGS sequence"/>
</dbReference>
<evidence type="ECO:0000256" key="1">
    <source>
        <dbReference type="SAM" id="MobiDB-lite"/>
    </source>
</evidence>